<organism evidence="7 8">
    <name type="scientific">Ancylostoma duodenale</name>
    <dbReference type="NCBI Taxonomy" id="51022"/>
    <lineage>
        <taxon>Eukaryota</taxon>
        <taxon>Metazoa</taxon>
        <taxon>Ecdysozoa</taxon>
        <taxon>Nematoda</taxon>
        <taxon>Chromadorea</taxon>
        <taxon>Rhabditida</taxon>
        <taxon>Rhabditina</taxon>
        <taxon>Rhabditomorpha</taxon>
        <taxon>Strongyloidea</taxon>
        <taxon>Ancylostomatidae</taxon>
        <taxon>Ancylostomatinae</taxon>
        <taxon>Ancylostoma</taxon>
    </lineage>
</organism>
<evidence type="ECO:0000256" key="2">
    <source>
        <dbReference type="ARBA" id="ARBA00022771"/>
    </source>
</evidence>
<evidence type="ECO:0000256" key="5">
    <source>
        <dbReference type="SAM" id="MobiDB-lite"/>
    </source>
</evidence>
<evidence type="ECO:0000256" key="3">
    <source>
        <dbReference type="ARBA" id="ARBA00022833"/>
    </source>
</evidence>
<name>A0A0C2CSF7_9BILA</name>
<keyword evidence="2 4" id="KW-0863">Zinc-finger</keyword>
<dbReference type="PROSITE" id="PS51999">
    <property type="entry name" value="ZF_GRF"/>
    <property type="match status" value="1"/>
</dbReference>
<keyword evidence="1" id="KW-0479">Metal-binding</keyword>
<proteinExistence type="predicted"/>
<dbReference type="EMBL" id="KN731619">
    <property type="protein sequence ID" value="KIH59773.1"/>
    <property type="molecule type" value="Genomic_DNA"/>
</dbReference>
<dbReference type="GO" id="GO:0008270">
    <property type="term" value="F:zinc ion binding"/>
    <property type="evidence" value="ECO:0007669"/>
    <property type="project" value="UniProtKB-KW"/>
</dbReference>
<gene>
    <name evidence="7" type="ORF">ANCDUO_09987</name>
</gene>
<reference evidence="7 8" key="1">
    <citation type="submission" date="2013-12" db="EMBL/GenBank/DDBJ databases">
        <title>Draft genome of the parsitic nematode Ancylostoma duodenale.</title>
        <authorList>
            <person name="Mitreva M."/>
        </authorList>
    </citation>
    <scope>NUCLEOTIDE SEQUENCE [LARGE SCALE GENOMIC DNA]</scope>
    <source>
        <strain evidence="7 8">Zhejiang</strain>
    </source>
</reference>
<evidence type="ECO:0000313" key="7">
    <source>
        <dbReference type="EMBL" id="KIH59773.1"/>
    </source>
</evidence>
<dbReference type="Proteomes" id="UP000054047">
    <property type="component" value="Unassembled WGS sequence"/>
</dbReference>
<keyword evidence="8" id="KW-1185">Reference proteome</keyword>
<feature type="region of interest" description="Disordered" evidence="5">
    <location>
        <begin position="1"/>
        <end position="26"/>
    </location>
</feature>
<evidence type="ECO:0000259" key="6">
    <source>
        <dbReference type="PROSITE" id="PS51999"/>
    </source>
</evidence>
<sequence length="118" mass="12860">MMGYGEEGDFRGGRTTGPARVAAGNDSADKQCICGIAAVQRTVQKEGPNKGKKFWCCSKAMGQPDKCNFFEWTICPERKDILIPDFIGPDTTFAWTITDLPATVGESSLCAAEVQDFR</sequence>
<dbReference type="InterPro" id="IPR010666">
    <property type="entry name" value="Znf_GRF"/>
</dbReference>
<accession>A0A0C2CSF7</accession>
<feature type="domain" description="GRF-type" evidence="6">
    <location>
        <begin position="32"/>
        <end position="76"/>
    </location>
</feature>
<dbReference type="Pfam" id="PF06839">
    <property type="entry name" value="Zn_ribbon_GRF"/>
    <property type="match status" value="1"/>
</dbReference>
<evidence type="ECO:0000313" key="8">
    <source>
        <dbReference type="Proteomes" id="UP000054047"/>
    </source>
</evidence>
<dbReference type="OrthoDB" id="430051at2759"/>
<dbReference type="AlphaFoldDB" id="A0A0C2CSF7"/>
<protein>
    <submittedName>
        <fullName evidence="7">GRF zinc finger</fullName>
    </submittedName>
</protein>
<evidence type="ECO:0000256" key="4">
    <source>
        <dbReference type="PROSITE-ProRule" id="PRU01343"/>
    </source>
</evidence>
<keyword evidence="3" id="KW-0862">Zinc</keyword>
<evidence type="ECO:0000256" key="1">
    <source>
        <dbReference type="ARBA" id="ARBA00022723"/>
    </source>
</evidence>